<gene>
    <name evidence="6" type="ORF">T190423A01A_20262</name>
</gene>
<dbReference type="PANTHER" id="PTHR43280:SF29">
    <property type="entry name" value="ARAC-FAMILY TRANSCRIPTIONAL REGULATOR"/>
    <property type="match status" value="1"/>
</dbReference>
<comment type="caution">
    <text evidence="6">The sequence shown here is derived from an EMBL/GenBank/DDBJ whole genome shotgun (WGS) entry which is preliminary data.</text>
</comment>
<keyword evidence="7" id="KW-1185">Reference proteome</keyword>
<name>A0ABM9PA94_9FLAO</name>
<evidence type="ECO:0000256" key="4">
    <source>
        <dbReference type="SAM" id="Phobius"/>
    </source>
</evidence>
<evidence type="ECO:0000256" key="3">
    <source>
        <dbReference type="ARBA" id="ARBA00023163"/>
    </source>
</evidence>
<feature type="transmembrane region" description="Helical" evidence="4">
    <location>
        <begin position="6"/>
        <end position="28"/>
    </location>
</feature>
<dbReference type="PRINTS" id="PR00032">
    <property type="entry name" value="HTHARAC"/>
</dbReference>
<keyword evidence="3" id="KW-0804">Transcription</keyword>
<dbReference type="PROSITE" id="PS01124">
    <property type="entry name" value="HTH_ARAC_FAMILY_2"/>
    <property type="match status" value="1"/>
</dbReference>
<keyword evidence="1" id="KW-0805">Transcription regulation</keyword>
<evidence type="ECO:0000256" key="2">
    <source>
        <dbReference type="ARBA" id="ARBA00023125"/>
    </source>
</evidence>
<dbReference type="InterPro" id="IPR018060">
    <property type="entry name" value="HTH_AraC"/>
</dbReference>
<evidence type="ECO:0000313" key="6">
    <source>
        <dbReference type="EMBL" id="CAL2102511.1"/>
    </source>
</evidence>
<feature type="transmembrane region" description="Helical" evidence="4">
    <location>
        <begin position="139"/>
        <end position="159"/>
    </location>
</feature>
<dbReference type="PANTHER" id="PTHR43280">
    <property type="entry name" value="ARAC-FAMILY TRANSCRIPTIONAL REGULATOR"/>
    <property type="match status" value="1"/>
</dbReference>
<keyword evidence="2" id="KW-0238">DNA-binding</keyword>
<dbReference type="InterPro" id="IPR018062">
    <property type="entry name" value="HTH_AraC-typ_CS"/>
</dbReference>
<dbReference type="InterPro" id="IPR009057">
    <property type="entry name" value="Homeodomain-like_sf"/>
</dbReference>
<dbReference type="SUPFAM" id="SSF46689">
    <property type="entry name" value="Homeodomain-like"/>
    <property type="match status" value="1"/>
</dbReference>
<sequence>MDSASIRGFITLILISIALLLSVFLLTVKTKNKTGNRLMAIYFITFAIHISVFFYANYVEVPIVLDRLRDQIAFFASPLLYLYVLSCIYSDFKLQPKHLLHFIPFAIELFMYFPNFYLASNEQRILFYENYYSYPEVKISLVYGVSVALFYLVLIFIELRKYRKLLLENYSSTKNYNYKWLFQLAVISVVLLLFSAIKSIYKLFDSDDATLDIMRIITTLLLLGFLCWIVLKSMLQPELFRGIDTKHQLVRTMLENEGNEVDEEDEISTQINTLKTYMDKEEPFLDSSLTIHNLANQMNISYRDLSVLINHHLKQHFFDFVNGYRIEKAKEILQNPSNKKRTVLEILYEVGFNSKSSFNTEFKKQTGLTPTQYRRNYW</sequence>
<organism evidence="6 7">
    <name type="scientific">Tenacibaculum polynesiense</name>
    <dbReference type="NCBI Taxonomy" id="3137857"/>
    <lineage>
        <taxon>Bacteria</taxon>
        <taxon>Pseudomonadati</taxon>
        <taxon>Bacteroidota</taxon>
        <taxon>Flavobacteriia</taxon>
        <taxon>Flavobacteriales</taxon>
        <taxon>Flavobacteriaceae</taxon>
        <taxon>Tenacibaculum</taxon>
    </lineage>
</organism>
<feature type="transmembrane region" description="Helical" evidence="4">
    <location>
        <begin position="40"/>
        <end position="59"/>
    </location>
</feature>
<feature type="transmembrane region" description="Helical" evidence="4">
    <location>
        <begin position="99"/>
        <end position="119"/>
    </location>
</feature>
<feature type="domain" description="HTH araC/xylS-type" evidence="5">
    <location>
        <begin position="272"/>
        <end position="376"/>
    </location>
</feature>
<dbReference type="EMBL" id="CAXJIO010000011">
    <property type="protein sequence ID" value="CAL2102511.1"/>
    <property type="molecule type" value="Genomic_DNA"/>
</dbReference>
<dbReference type="Gene3D" id="1.10.10.60">
    <property type="entry name" value="Homeodomain-like"/>
    <property type="match status" value="2"/>
</dbReference>
<dbReference type="Proteomes" id="UP001497527">
    <property type="component" value="Unassembled WGS sequence"/>
</dbReference>
<reference evidence="6 7" key="1">
    <citation type="submission" date="2024-05" db="EMBL/GenBank/DDBJ databases">
        <authorList>
            <person name="Duchaud E."/>
        </authorList>
    </citation>
    <scope>NUCLEOTIDE SEQUENCE [LARGE SCALE GENOMIC DNA]</scope>
    <source>
        <strain evidence="6">Ena-SAMPLE-TAB-13-05-2024-13:56:06:370-140308</strain>
    </source>
</reference>
<evidence type="ECO:0000256" key="1">
    <source>
        <dbReference type="ARBA" id="ARBA00023015"/>
    </source>
</evidence>
<feature type="transmembrane region" description="Helical" evidence="4">
    <location>
        <begin position="180"/>
        <end position="201"/>
    </location>
</feature>
<proteinExistence type="predicted"/>
<feature type="transmembrane region" description="Helical" evidence="4">
    <location>
        <begin position="71"/>
        <end position="92"/>
    </location>
</feature>
<keyword evidence="4" id="KW-0812">Transmembrane</keyword>
<evidence type="ECO:0000313" key="7">
    <source>
        <dbReference type="Proteomes" id="UP001497527"/>
    </source>
</evidence>
<dbReference type="SMART" id="SM00342">
    <property type="entry name" value="HTH_ARAC"/>
    <property type="match status" value="1"/>
</dbReference>
<dbReference type="InterPro" id="IPR020449">
    <property type="entry name" value="Tscrpt_reg_AraC-type_HTH"/>
</dbReference>
<evidence type="ECO:0000259" key="5">
    <source>
        <dbReference type="PROSITE" id="PS01124"/>
    </source>
</evidence>
<accession>A0ABM9PA94</accession>
<feature type="transmembrane region" description="Helical" evidence="4">
    <location>
        <begin position="213"/>
        <end position="231"/>
    </location>
</feature>
<dbReference type="PROSITE" id="PS00041">
    <property type="entry name" value="HTH_ARAC_FAMILY_1"/>
    <property type="match status" value="1"/>
</dbReference>
<dbReference type="Pfam" id="PF12833">
    <property type="entry name" value="HTH_18"/>
    <property type="match status" value="1"/>
</dbReference>
<protein>
    <submittedName>
        <fullName evidence="6">AraC family transcriptional regulator</fullName>
    </submittedName>
</protein>
<keyword evidence="4" id="KW-1133">Transmembrane helix</keyword>
<keyword evidence="4" id="KW-0472">Membrane</keyword>